<dbReference type="Pfam" id="PF03976">
    <property type="entry name" value="PPK2"/>
    <property type="match status" value="2"/>
</dbReference>
<protein>
    <submittedName>
        <fullName evidence="3">Polyphosphate kinase</fullName>
    </submittedName>
</protein>
<evidence type="ECO:0000259" key="2">
    <source>
        <dbReference type="Pfam" id="PF03976"/>
    </source>
</evidence>
<dbReference type="EMBL" id="JARWAK010000001">
    <property type="protein sequence ID" value="MDR5865584.1"/>
    <property type="molecule type" value="Genomic_DNA"/>
</dbReference>
<dbReference type="GO" id="GO:0016301">
    <property type="term" value="F:kinase activity"/>
    <property type="evidence" value="ECO:0007669"/>
    <property type="project" value="UniProtKB-KW"/>
</dbReference>
<evidence type="ECO:0000313" key="4">
    <source>
        <dbReference type="Proteomes" id="UP001264519"/>
    </source>
</evidence>
<dbReference type="Proteomes" id="UP001264519">
    <property type="component" value="Unassembled WGS sequence"/>
</dbReference>
<reference evidence="3 4" key="1">
    <citation type="submission" date="2023-04" db="EMBL/GenBank/DDBJ databases">
        <title>A long-awaited taxogenomic arrangement of the family Halomonadaceae.</title>
        <authorList>
            <person name="De La Haba R."/>
            <person name="Chuvochina M."/>
            <person name="Wittouck S."/>
            <person name="Arahal D.R."/>
            <person name="Sanchez-Porro C."/>
            <person name="Hugenholtz P."/>
            <person name="Ventosa A."/>
        </authorList>
    </citation>
    <scope>NUCLEOTIDE SEQUENCE [LARGE SCALE GENOMIC DNA]</scope>
    <source>
        <strain evidence="3 4">DSM 23530</strain>
    </source>
</reference>
<keyword evidence="4" id="KW-1185">Reference proteome</keyword>
<dbReference type="Gene3D" id="3.40.50.300">
    <property type="entry name" value="P-loop containing nucleotide triphosphate hydrolases"/>
    <property type="match status" value="2"/>
</dbReference>
<feature type="domain" description="Polyphosphate kinase-2-related" evidence="2">
    <location>
        <begin position="4"/>
        <end position="190"/>
    </location>
</feature>
<dbReference type="PANTHER" id="PTHR34383">
    <property type="entry name" value="POLYPHOSPHATE:AMP PHOSPHOTRANSFERASE-RELATED"/>
    <property type="match status" value="1"/>
</dbReference>
<organism evidence="3 4">
    <name type="scientific">Halomonas koreensis</name>
    <dbReference type="NCBI Taxonomy" id="245385"/>
    <lineage>
        <taxon>Bacteria</taxon>
        <taxon>Pseudomonadati</taxon>
        <taxon>Pseudomonadota</taxon>
        <taxon>Gammaproteobacteria</taxon>
        <taxon>Oceanospirillales</taxon>
        <taxon>Halomonadaceae</taxon>
        <taxon>Halomonas</taxon>
    </lineage>
</organism>
<feature type="domain" description="Polyphosphate kinase-2-related" evidence="2">
    <location>
        <begin position="247"/>
        <end position="468"/>
    </location>
</feature>
<comment type="caution">
    <text evidence="3">The sequence shown here is derived from an EMBL/GenBank/DDBJ whole genome shotgun (WGS) entry which is preliminary data.</text>
</comment>
<keyword evidence="3" id="KW-0418">Kinase</keyword>
<dbReference type="PANTHER" id="PTHR34383:SF3">
    <property type="entry name" value="POLYPHOSPHATE:AMP PHOSPHOTRANSFERASE"/>
    <property type="match status" value="1"/>
</dbReference>
<keyword evidence="3" id="KW-0808">Transferase</keyword>
<proteinExistence type="predicted"/>
<sequence length="472" mass="54015">MKESLRFRLLEAQLALAREASRSVVLVVTGQAATGKSALVNELNHRLENRLTEVHALAPSSEERARPYWWRYWRRLPARGRVGVFIHGWYGDALFARAERRMGEGAFRDRLAEIRAFEAELAAEGVALVKLWLDIDRDEQGRHLEALQRDPERAWQVKEHDWQRHLQHAELARLGEAMRGATEAEHAPWQRLAGGPGQAPAKAVAQRLVEAMVGARPRIEAPPPLTLPGGSQPPRLATRAAPAPPPLDKADYRRRLAEAQARLAGNAREAQRRDIPVVLAFEGQDAAGKGGCIHRLTSALDARQYRVHRIGAPSDEERAHPWAWRFWRRLPLDGRVAIFDRSWYGRVLVERVEGLAAPADWRRAYDEIRRFEARLLAHGAVLGKLFLAVDKDEQLRRFHARAETPHKRHKLTEEDWRNRERWDDYCRAIDEMFVHTHGVDGGWALIDANDKRRARLAVLERVNRLLEARLAR</sequence>
<name>A0ABU1FY76_9GAMM</name>
<feature type="region of interest" description="Disordered" evidence="1">
    <location>
        <begin position="219"/>
        <end position="249"/>
    </location>
</feature>
<gene>
    <name evidence="3" type="ORF">QC818_02100</name>
</gene>
<dbReference type="InterPro" id="IPR022488">
    <property type="entry name" value="PPK2-related"/>
</dbReference>
<accession>A0ABU1FY76</accession>
<evidence type="ECO:0000256" key="1">
    <source>
        <dbReference type="SAM" id="MobiDB-lite"/>
    </source>
</evidence>
<dbReference type="SUPFAM" id="SSF52540">
    <property type="entry name" value="P-loop containing nucleoside triphosphate hydrolases"/>
    <property type="match status" value="2"/>
</dbReference>
<evidence type="ECO:0000313" key="3">
    <source>
        <dbReference type="EMBL" id="MDR5865584.1"/>
    </source>
</evidence>
<dbReference type="InterPro" id="IPR027417">
    <property type="entry name" value="P-loop_NTPase"/>
</dbReference>
<dbReference type="RefSeq" id="WP_309651173.1">
    <property type="nucleotide sequence ID" value="NZ_JARWAK010000001.1"/>
</dbReference>